<keyword evidence="7" id="KW-0862">Zinc</keyword>
<dbReference type="Pfam" id="PF12169">
    <property type="entry name" value="DNA_pol3_gamma3"/>
    <property type="match status" value="1"/>
</dbReference>
<evidence type="ECO:0000256" key="8">
    <source>
        <dbReference type="ARBA" id="ARBA00022840"/>
    </source>
</evidence>
<evidence type="ECO:0000313" key="14">
    <source>
        <dbReference type="Proteomes" id="UP000823405"/>
    </source>
</evidence>
<dbReference type="FunFam" id="1.10.8.60:FF:000013">
    <property type="entry name" value="DNA polymerase III subunit gamma/tau"/>
    <property type="match status" value="1"/>
</dbReference>
<dbReference type="SUPFAM" id="SSF52540">
    <property type="entry name" value="P-loop containing nucleoside triphosphate hydrolases"/>
    <property type="match status" value="1"/>
</dbReference>
<proteinExistence type="inferred from homology"/>
<feature type="coiled-coil region" evidence="9">
    <location>
        <begin position="414"/>
        <end position="448"/>
    </location>
</feature>
<keyword evidence="5" id="KW-0479">Metal-binding</keyword>
<dbReference type="Proteomes" id="UP000823405">
    <property type="component" value="Unassembled WGS sequence"/>
</dbReference>
<evidence type="ECO:0000256" key="9">
    <source>
        <dbReference type="SAM" id="Coils"/>
    </source>
</evidence>
<dbReference type="GO" id="GO:0005524">
    <property type="term" value="F:ATP binding"/>
    <property type="evidence" value="ECO:0007669"/>
    <property type="project" value="UniProtKB-KW"/>
</dbReference>
<organism evidence="13 14">
    <name type="scientific">Linnemannia gamsii</name>
    <dbReference type="NCBI Taxonomy" id="64522"/>
    <lineage>
        <taxon>Eukaryota</taxon>
        <taxon>Fungi</taxon>
        <taxon>Fungi incertae sedis</taxon>
        <taxon>Mucoromycota</taxon>
        <taxon>Mortierellomycotina</taxon>
        <taxon>Mortierellomycetes</taxon>
        <taxon>Mortierellales</taxon>
        <taxon>Mortierellaceae</taxon>
        <taxon>Linnemannia</taxon>
    </lineage>
</organism>
<dbReference type="InterPro" id="IPR021029">
    <property type="entry name" value="DNA_pol_III_tau_dom-5"/>
</dbReference>
<dbReference type="NCBIfam" id="TIGR00103">
    <property type="entry name" value="DNA_YbaB_EbfC"/>
    <property type="match status" value="1"/>
</dbReference>
<feature type="domain" description="DNA polymerase III gamma subunit" evidence="10">
    <location>
        <begin position="129"/>
        <end position="254"/>
    </location>
</feature>
<dbReference type="GO" id="GO:0046872">
    <property type="term" value="F:metal ion binding"/>
    <property type="evidence" value="ECO:0007669"/>
    <property type="project" value="UniProtKB-KW"/>
</dbReference>
<gene>
    <name evidence="13" type="ORF">BGZ97_002172</name>
</gene>
<dbReference type="Gene3D" id="1.20.272.10">
    <property type="match status" value="1"/>
</dbReference>
<keyword evidence="3" id="KW-0548">Nucleotidyltransferase</keyword>
<dbReference type="InterPro" id="IPR008921">
    <property type="entry name" value="DNA_pol3_clamp-load_cplx_C"/>
</dbReference>
<comment type="caution">
    <text evidence="13">The sequence shown here is derived from an EMBL/GenBank/DDBJ whole genome shotgun (WGS) entry which is preliminary data.</text>
</comment>
<dbReference type="GO" id="GO:0006271">
    <property type="term" value="P:DNA strand elongation involved in DNA replication"/>
    <property type="evidence" value="ECO:0007669"/>
    <property type="project" value="UniProtKB-ARBA"/>
</dbReference>
<keyword evidence="9" id="KW-0175">Coiled coil</keyword>
<keyword evidence="2" id="KW-0808">Transferase</keyword>
<name>A0A9P6RHZ9_9FUNG</name>
<dbReference type="FunFam" id="1.20.272.10:FF:000003">
    <property type="entry name" value="DNA polymerase III subunit gamma/tau"/>
    <property type="match status" value="1"/>
</dbReference>
<dbReference type="InterPro" id="IPR036894">
    <property type="entry name" value="YbaB-like_sf"/>
</dbReference>
<dbReference type="EMBL" id="JAAAIN010000147">
    <property type="protein sequence ID" value="KAG0319427.1"/>
    <property type="molecule type" value="Genomic_DNA"/>
</dbReference>
<dbReference type="GO" id="GO:0009360">
    <property type="term" value="C:DNA polymerase III complex"/>
    <property type="evidence" value="ECO:0007669"/>
    <property type="project" value="InterPro"/>
</dbReference>
<dbReference type="InterPro" id="IPR045085">
    <property type="entry name" value="HLD_clamp_pol_III_gamma_tau"/>
</dbReference>
<dbReference type="Pfam" id="PF22608">
    <property type="entry name" value="DNAX_ATPase_lid"/>
    <property type="match status" value="1"/>
</dbReference>
<evidence type="ECO:0000256" key="5">
    <source>
        <dbReference type="ARBA" id="ARBA00022723"/>
    </source>
</evidence>
<dbReference type="HAMAP" id="MF_00274">
    <property type="entry name" value="DNA_YbaB_EbfC"/>
    <property type="match status" value="1"/>
</dbReference>
<evidence type="ECO:0000256" key="3">
    <source>
        <dbReference type="ARBA" id="ARBA00022695"/>
    </source>
</evidence>
<keyword evidence="14" id="KW-1185">Reference proteome</keyword>
<dbReference type="InterPro" id="IPR038249">
    <property type="entry name" value="PolIII_tau_V_sf"/>
</dbReference>
<accession>A0A9P6RHZ9</accession>
<keyword evidence="6" id="KW-0547">Nucleotide-binding</keyword>
<keyword evidence="8" id="KW-0067">ATP-binding</keyword>
<dbReference type="InterPro" id="IPR050238">
    <property type="entry name" value="DNA_Rep/Repair_Clamp_Loader"/>
</dbReference>
<feature type="domain" description="DNA polymerase III tau subunit" evidence="11">
    <location>
        <begin position="293"/>
        <end position="409"/>
    </location>
</feature>
<dbReference type="NCBIfam" id="TIGR02397">
    <property type="entry name" value="dnaX_nterm"/>
    <property type="match status" value="1"/>
</dbReference>
<comment type="similarity">
    <text evidence="1">Belongs to the DnaX/STICHEL family.</text>
</comment>
<dbReference type="Pfam" id="PF12170">
    <property type="entry name" value="DNA_pol3_tau_5"/>
    <property type="match status" value="1"/>
</dbReference>
<dbReference type="OrthoDB" id="10060926at2759"/>
<dbReference type="Pfam" id="PF02575">
    <property type="entry name" value="YbaB_DNA_bd"/>
    <property type="match status" value="1"/>
</dbReference>
<evidence type="ECO:0008006" key="15">
    <source>
        <dbReference type="Google" id="ProtNLM"/>
    </source>
</evidence>
<feature type="domain" description="DNA polymerase III subunit gamma/tau helical lid" evidence="12">
    <location>
        <begin position="80"/>
        <end position="127"/>
    </location>
</feature>
<protein>
    <recommendedName>
        <fullName evidence="15">DNA polymerase III subunit gamma/tau</fullName>
    </recommendedName>
</protein>
<dbReference type="CDD" id="cd18137">
    <property type="entry name" value="HLD_clamp_pol_III_gamma_tau"/>
    <property type="match status" value="1"/>
</dbReference>
<dbReference type="InterPro" id="IPR027417">
    <property type="entry name" value="P-loop_NTPase"/>
</dbReference>
<dbReference type="SUPFAM" id="SSF48019">
    <property type="entry name" value="post-AAA+ oligomerization domain-like"/>
    <property type="match status" value="1"/>
</dbReference>
<evidence type="ECO:0000313" key="13">
    <source>
        <dbReference type="EMBL" id="KAG0319427.1"/>
    </source>
</evidence>
<dbReference type="Gene3D" id="3.30.1310.10">
    <property type="entry name" value="Nucleoid-associated protein YbaB-like domain"/>
    <property type="match status" value="1"/>
</dbReference>
<dbReference type="Pfam" id="PF13177">
    <property type="entry name" value="DNA_pol3_delta2"/>
    <property type="match status" value="1"/>
</dbReference>
<dbReference type="SUPFAM" id="SSF82607">
    <property type="entry name" value="YbaB-like"/>
    <property type="match status" value="1"/>
</dbReference>
<dbReference type="PANTHER" id="PTHR11669:SF0">
    <property type="entry name" value="PROTEIN STICHEL-LIKE 2"/>
    <property type="match status" value="1"/>
</dbReference>
<evidence type="ECO:0000259" key="11">
    <source>
        <dbReference type="Pfam" id="PF12170"/>
    </source>
</evidence>
<evidence type="ECO:0000256" key="4">
    <source>
        <dbReference type="ARBA" id="ARBA00022705"/>
    </source>
</evidence>
<reference evidence="13" key="1">
    <citation type="journal article" date="2020" name="Fungal Divers.">
        <title>Resolving the Mortierellaceae phylogeny through synthesis of multi-gene phylogenetics and phylogenomics.</title>
        <authorList>
            <person name="Vandepol N."/>
            <person name="Liber J."/>
            <person name="Desiro A."/>
            <person name="Na H."/>
            <person name="Kennedy M."/>
            <person name="Barry K."/>
            <person name="Grigoriev I.V."/>
            <person name="Miller A.N."/>
            <person name="O'Donnell K."/>
            <person name="Stajich J.E."/>
            <person name="Bonito G."/>
        </authorList>
    </citation>
    <scope>NUCLEOTIDE SEQUENCE</scope>
    <source>
        <strain evidence="13">NVP60</strain>
    </source>
</reference>
<sequence length="523" mass="57083">MASLLERAVYAPVNARFKVYMIDEVHMLTNHAFNAMLKTLEEPPSHVKFILATTDPQKIPVTVLSRCLQFNLKQMPAVHIVAHLQKVLTEEKLGFELQALRLLARAADGSMRDALSLTDQAIAYAAGQISEEAVRGMLGALDQHYLTRLLDAIAASDGAEVLAIADELAARSLSFLLALQDLSTMLHQIAWAQVAPQSVLDELPEAEDIRRFASLFSPEQVQLYYQIATIGRSELGLAPDEYAGFTMTLLRMLAFYPANTAVESAPELAQAAAMLNPVDVSTPDSLTALGFVEHDWPSLVARLPLRGLVKELAYRSELVGIEGATLTLKVSVAQLAERLQVEKLRTALTEYLGKPLKLVTEIGVVTQTAAALDAAQNVQRQQAAEQALAQDPFAQALIRDFDATIVPGSIKPELLMLKNQLAGLMKQAQQMQENMSKVQEELALIEVEGQSGAGLVKVTLTCKHEVRRVVIDPSLFDDDKDMLEDLIAAAFNDAVHKVSEATQEKMGSVTSDLPLPAGFKLPF</sequence>
<evidence type="ECO:0000256" key="6">
    <source>
        <dbReference type="ARBA" id="ARBA00022741"/>
    </source>
</evidence>
<keyword evidence="4" id="KW-0235">DNA replication</keyword>
<dbReference type="Gene3D" id="1.10.8.60">
    <property type="match status" value="1"/>
</dbReference>
<dbReference type="GO" id="GO:0031391">
    <property type="term" value="C:Elg1 RFC-like complex"/>
    <property type="evidence" value="ECO:0007669"/>
    <property type="project" value="UniProtKB-ARBA"/>
</dbReference>
<dbReference type="InterPro" id="IPR012763">
    <property type="entry name" value="DNA_pol_III_sug/sutau_N"/>
</dbReference>
<dbReference type="InterPro" id="IPR022754">
    <property type="entry name" value="DNA_pol_III_gamma-3"/>
</dbReference>
<dbReference type="GO" id="GO:0003677">
    <property type="term" value="F:DNA binding"/>
    <property type="evidence" value="ECO:0007669"/>
    <property type="project" value="InterPro"/>
</dbReference>
<evidence type="ECO:0000256" key="1">
    <source>
        <dbReference type="ARBA" id="ARBA00006360"/>
    </source>
</evidence>
<evidence type="ECO:0000259" key="12">
    <source>
        <dbReference type="Pfam" id="PF22608"/>
    </source>
</evidence>
<evidence type="ECO:0000256" key="7">
    <source>
        <dbReference type="ARBA" id="ARBA00022833"/>
    </source>
</evidence>
<dbReference type="Gene3D" id="3.40.50.300">
    <property type="entry name" value="P-loop containing nucleotide triphosphate hydrolases"/>
    <property type="match status" value="1"/>
</dbReference>
<dbReference type="PANTHER" id="PTHR11669">
    <property type="entry name" value="REPLICATION FACTOR C / DNA POLYMERASE III GAMMA-TAU SUBUNIT"/>
    <property type="match status" value="1"/>
</dbReference>
<dbReference type="AlphaFoldDB" id="A0A9P6RHZ9"/>
<dbReference type="InterPro" id="IPR004401">
    <property type="entry name" value="YbaB/EbfC"/>
</dbReference>
<dbReference type="Gene3D" id="3.30.300.150">
    <property type="entry name" value="DNA polymerase III, tau subunit, domain V"/>
    <property type="match status" value="1"/>
</dbReference>
<evidence type="ECO:0000259" key="10">
    <source>
        <dbReference type="Pfam" id="PF12169"/>
    </source>
</evidence>
<dbReference type="GO" id="GO:0003887">
    <property type="term" value="F:DNA-directed DNA polymerase activity"/>
    <property type="evidence" value="ECO:0007669"/>
    <property type="project" value="InterPro"/>
</dbReference>
<evidence type="ECO:0000256" key="2">
    <source>
        <dbReference type="ARBA" id="ARBA00022679"/>
    </source>
</evidence>